<reference evidence="1" key="1">
    <citation type="submission" date="2021-09" db="EMBL/GenBank/DDBJ databases">
        <authorList>
            <consortium name="AG Swart"/>
            <person name="Singh M."/>
            <person name="Singh A."/>
            <person name="Seah K."/>
            <person name="Emmerich C."/>
        </authorList>
    </citation>
    <scope>NUCLEOTIDE SEQUENCE</scope>
    <source>
        <strain evidence="1">ATCC30299</strain>
    </source>
</reference>
<organism evidence="1 2">
    <name type="scientific">Blepharisma stoltei</name>
    <dbReference type="NCBI Taxonomy" id="1481888"/>
    <lineage>
        <taxon>Eukaryota</taxon>
        <taxon>Sar</taxon>
        <taxon>Alveolata</taxon>
        <taxon>Ciliophora</taxon>
        <taxon>Postciliodesmatophora</taxon>
        <taxon>Heterotrichea</taxon>
        <taxon>Heterotrichida</taxon>
        <taxon>Blepharismidae</taxon>
        <taxon>Blepharisma</taxon>
    </lineage>
</organism>
<keyword evidence="2" id="KW-1185">Reference proteome</keyword>
<dbReference type="AlphaFoldDB" id="A0AAU9K485"/>
<accession>A0AAU9K485</accession>
<proteinExistence type="predicted"/>
<dbReference type="Proteomes" id="UP001162131">
    <property type="component" value="Unassembled WGS sequence"/>
</dbReference>
<dbReference type="EMBL" id="CAJZBQ010000053">
    <property type="protein sequence ID" value="CAG9331809.1"/>
    <property type="molecule type" value="Genomic_DNA"/>
</dbReference>
<protein>
    <submittedName>
        <fullName evidence="1">Uncharacterized protein</fullName>
    </submittedName>
</protein>
<gene>
    <name evidence="1" type="ORF">BSTOLATCC_MIC53869</name>
</gene>
<evidence type="ECO:0000313" key="2">
    <source>
        <dbReference type="Proteomes" id="UP001162131"/>
    </source>
</evidence>
<comment type="caution">
    <text evidence="1">The sequence shown here is derived from an EMBL/GenBank/DDBJ whole genome shotgun (WGS) entry which is preliminary data.</text>
</comment>
<name>A0AAU9K485_9CILI</name>
<evidence type="ECO:0000313" key="1">
    <source>
        <dbReference type="EMBL" id="CAG9331809.1"/>
    </source>
</evidence>
<sequence length="141" mass="15969">MEYTTVEVKFSQSDLKEDSKKLALDNYAENNYRLGLIFSDPKPEDPEPTTLQEGLLNTPEFSVKLDDLQHMTSTFSESINSIRSGNLEHGLKLAESYGLVDMESPDITFLKNRESIRRNKIAQTPNILPWTSGDSITIFPL</sequence>